<dbReference type="Pfam" id="PF12937">
    <property type="entry name" value="F-box-like"/>
    <property type="match status" value="1"/>
</dbReference>
<gene>
    <name evidence="2" type="ORF">V5O48_007896</name>
</gene>
<keyword evidence="3" id="KW-1185">Reference proteome</keyword>
<evidence type="ECO:0000313" key="2">
    <source>
        <dbReference type="EMBL" id="KAL0574051.1"/>
    </source>
</evidence>
<name>A0ABR3FFD1_9AGAR</name>
<comment type="caution">
    <text evidence="2">The sequence shown here is derived from an EMBL/GenBank/DDBJ whole genome shotgun (WGS) entry which is preliminary data.</text>
</comment>
<dbReference type="SUPFAM" id="SSF52047">
    <property type="entry name" value="RNI-like"/>
    <property type="match status" value="1"/>
</dbReference>
<organism evidence="2 3">
    <name type="scientific">Marasmius crinis-equi</name>
    <dbReference type="NCBI Taxonomy" id="585013"/>
    <lineage>
        <taxon>Eukaryota</taxon>
        <taxon>Fungi</taxon>
        <taxon>Dikarya</taxon>
        <taxon>Basidiomycota</taxon>
        <taxon>Agaricomycotina</taxon>
        <taxon>Agaricomycetes</taxon>
        <taxon>Agaricomycetidae</taxon>
        <taxon>Agaricales</taxon>
        <taxon>Marasmiineae</taxon>
        <taxon>Marasmiaceae</taxon>
        <taxon>Marasmius</taxon>
    </lineage>
</organism>
<sequence>MNGNDSILESLPFTCASEIQQMLRDTVSLRERNIASRYLADTERELEAIQVQDTDVGLLQRKRGLLESRILMLRSLLSPIRRLPPEVLTMIFLCGVKTTWFLHITRQKPTILSFSSVCGRWRDVILSSPILWSHLRFEIGSGPPYLLSDDGPKNHQHLRLSWMVRLFLERSKNAPLTLELYIPFRHSQDRDAEELELVALFLDSVKRCTHLTLLGRDRLLRYLDFQPLSGLLSSLQHLTIDGDDIGKLLGPVDSFKGCSSLTSLYLDQSLSSQWSMFPFPWNQITKLDLTEIMMLPFVLLLRECPRLEQLVVLAFLDRHADHHIPSPIPLPHLNHLTICSMLAPFLRHLLVPRLSSFCLRNDVWDASTEWSVEPLLNFGSSHVITYLDFQPPHFWDEADALRLLERFGSLEILRIVENRTSEIHNLGFYRPLITVTPLLPRLHTLETGSLCSESSSMIFRALVAAAQGDHSGGDDPILRSLRVVFEAAKYRPDPQEVKNLEVAGLRVDVLLRL</sequence>
<proteinExistence type="predicted"/>
<accession>A0ABR3FFD1</accession>
<dbReference type="SUPFAM" id="SSF81383">
    <property type="entry name" value="F-box domain"/>
    <property type="match status" value="1"/>
</dbReference>
<feature type="domain" description="F-box" evidence="1">
    <location>
        <begin position="80"/>
        <end position="137"/>
    </location>
</feature>
<dbReference type="Gene3D" id="1.20.1280.50">
    <property type="match status" value="1"/>
</dbReference>
<dbReference type="EMBL" id="JBAHYK010000435">
    <property type="protein sequence ID" value="KAL0574051.1"/>
    <property type="molecule type" value="Genomic_DNA"/>
</dbReference>
<evidence type="ECO:0000259" key="1">
    <source>
        <dbReference type="Pfam" id="PF12937"/>
    </source>
</evidence>
<evidence type="ECO:0000313" key="3">
    <source>
        <dbReference type="Proteomes" id="UP001465976"/>
    </source>
</evidence>
<dbReference type="InterPro" id="IPR001810">
    <property type="entry name" value="F-box_dom"/>
</dbReference>
<dbReference type="InterPro" id="IPR036047">
    <property type="entry name" value="F-box-like_dom_sf"/>
</dbReference>
<dbReference type="Proteomes" id="UP001465976">
    <property type="component" value="Unassembled WGS sequence"/>
</dbReference>
<protein>
    <recommendedName>
        <fullName evidence="1">F-box domain-containing protein</fullName>
    </recommendedName>
</protein>
<reference evidence="2 3" key="1">
    <citation type="submission" date="2024-02" db="EMBL/GenBank/DDBJ databases">
        <title>A draft genome for the cacao thread blight pathogen Marasmius crinis-equi.</title>
        <authorList>
            <person name="Cohen S.P."/>
            <person name="Baruah I.K."/>
            <person name="Amoako-Attah I."/>
            <person name="Bukari Y."/>
            <person name="Meinhardt L.W."/>
            <person name="Bailey B.A."/>
        </authorList>
    </citation>
    <scope>NUCLEOTIDE SEQUENCE [LARGE SCALE GENOMIC DNA]</scope>
    <source>
        <strain evidence="2 3">GH-76</strain>
    </source>
</reference>